<feature type="transmembrane region" description="Helical" evidence="13">
    <location>
        <begin position="103"/>
        <end position="127"/>
    </location>
</feature>
<evidence type="ECO:0000256" key="2">
    <source>
        <dbReference type="ARBA" id="ARBA00007019"/>
    </source>
</evidence>
<dbReference type="PANTHER" id="PTHR30540:SF79">
    <property type="entry name" value="LOW AFFINITY POTASSIUM TRANSPORT SYSTEM PROTEIN KUP"/>
    <property type="match status" value="1"/>
</dbReference>
<evidence type="ECO:0000259" key="15">
    <source>
        <dbReference type="Pfam" id="PF22776"/>
    </source>
</evidence>
<keyword evidence="11 13" id="KW-0406">Ion transport</keyword>
<evidence type="ECO:0000313" key="17">
    <source>
        <dbReference type="Proteomes" id="UP001549047"/>
    </source>
</evidence>
<feature type="transmembrane region" description="Helical" evidence="13">
    <location>
        <begin position="345"/>
        <end position="365"/>
    </location>
</feature>
<keyword evidence="6 13" id="KW-0633">Potassium transport</keyword>
<evidence type="ECO:0000259" key="14">
    <source>
        <dbReference type="Pfam" id="PF02705"/>
    </source>
</evidence>
<sequence length="633" mass="69032">MSNSLEHENQEPAGLKSLLSLALGSVGVVYGDIGTSPLYAFKEALRPVSADGLDRFEVIGIISLMLWTLTIIVTLKYVLFLLRADNGGEGGTLSLLALLMKTANGHAAILFFMGIAGSALFLGDAMITPALSVLSAVEGLQLVTPELKEFVLPLSLTILVILFLVQSRGTAAVSVFFGPITAVWFLAMGVIGLYHIADDLTIFTALNPYHAATFLIQEKWIGIVVLGAVFLTVTGAEALYADLGHFGRRPIQLAWFALVFPALMFNYLGQGAFILKHPEAAENPFFLMFPSWALLPAVILATAATIIASQAVITGAFSLVRQAIHLNFLPRMEIQHTSETHTGQIFLPGVNLILMIGVVLLVLGFRSSDALATAYGISVTGAMTITTIMAFEFVRKQWHWSLAAAIAGLLPLLVLELIFLGANLFKIHDGGYVPILIAGGIVIVMWTWRRGSRILAEKAKANNIPIDKFIEMVSRESDHAPATVPGTAIFLTSDPGFAPATLLHNIKHNHVLHKHNIILSVRTANKPYVPDDIRYSLSHLSDRFTSLEVRFGFMEMPDITKTLGRIRKEGMKFEIMSTSFYLGRRQLLASPDGGMPLWQDKLFIALANTATRPSDYFRLPSNRVVELGSQVVI</sequence>
<evidence type="ECO:0000313" key="16">
    <source>
        <dbReference type="EMBL" id="MET3615216.1"/>
    </source>
</evidence>
<dbReference type="EMBL" id="JBEPMB010000006">
    <property type="protein sequence ID" value="MET3615216.1"/>
    <property type="molecule type" value="Genomic_DNA"/>
</dbReference>
<dbReference type="HAMAP" id="MF_01522">
    <property type="entry name" value="Kup"/>
    <property type="match status" value="1"/>
</dbReference>
<evidence type="ECO:0000256" key="11">
    <source>
        <dbReference type="ARBA" id="ARBA00023065"/>
    </source>
</evidence>
<proteinExistence type="inferred from homology"/>
<keyword evidence="8 13" id="KW-0769">Symport</keyword>
<dbReference type="InterPro" id="IPR003855">
    <property type="entry name" value="K+_transporter"/>
</dbReference>
<evidence type="ECO:0000256" key="13">
    <source>
        <dbReference type="HAMAP-Rule" id="MF_01522"/>
    </source>
</evidence>
<feature type="transmembrane region" description="Helical" evidence="13">
    <location>
        <begin position="371"/>
        <end position="391"/>
    </location>
</feature>
<dbReference type="InterPro" id="IPR023051">
    <property type="entry name" value="Kup"/>
</dbReference>
<feature type="transmembrane region" description="Helical" evidence="13">
    <location>
        <begin position="61"/>
        <end position="82"/>
    </location>
</feature>
<feature type="domain" description="K+ potassium transporter integral membrane" evidence="14">
    <location>
        <begin position="21"/>
        <end position="471"/>
    </location>
</feature>
<evidence type="ECO:0000256" key="4">
    <source>
        <dbReference type="ARBA" id="ARBA00022475"/>
    </source>
</evidence>
<feature type="transmembrane region" description="Helical" evidence="13">
    <location>
        <begin position="295"/>
        <end position="324"/>
    </location>
</feature>
<dbReference type="InterPro" id="IPR053951">
    <property type="entry name" value="K_trans_N"/>
</dbReference>
<feature type="transmembrane region" description="Helical" evidence="13">
    <location>
        <begin position="147"/>
        <end position="165"/>
    </location>
</feature>
<dbReference type="InterPro" id="IPR053952">
    <property type="entry name" value="K_trans_C"/>
</dbReference>
<evidence type="ECO:0000256" key="6">
    <source>
        <dbReference type="ARBA" id="ARBA00022538"/>
    </source>
</evidence>
<name>A0ABV2J396_9HYPH</name>
<dbReference type="Pfam" id="PF22776">
    <property type="entry name" value="K_trans_C"/>
    <property type="match status" value="1"/>
</dbReference>
<feature type="transmembrane region" description="Helical" evidence="13">
    <location>
        <begin position="21"/>
        <end position="41"/>
    </location>
</feature>
<accession>A0ABV2J396</accession>
<dbReference type="Pfam" id="PF02705">
    <property type="entry name" value="K_trans"/>
    <property type="match status" value="1"/>
</dbReference>
<evidence type="ECO:0000256" key="10">
    <source>
        <dbReference type="ARBA" id="ARBA00022989"/>
    </source>
</evidence>
<reference evidence="16 17" key="1">
    <citation type="submission" date="2024-06" db="EMBL/GenBank/DDBJ databases">
        <title>Genomic Encyclopedia of Type Strains, Phase IV (KMG-IV): sequencing the most valuable type-strain genomes for metagenomic binning, comparative biology and taxonomic classification.</title>
        <authorList>
            <person name="Goeker M."/>
        </authorList>
    </citation>
    <scope>NUCLEOTIDE SEQUENCE [LARGE SCALE GENOMIC DNA]</scope>
    <source>
        <strain evidence="16 17">DSM 29780</strain>
    </source>
</reference>
<gene>
    <name evidence="13" type="primary">kup</name>
    <name evidence="16" type="ORF">ABID16_003559</name>
</gene>
<evidence type="ECO:0000256" key="9">
    <source>
        <dbReference type="ARBA" id="ARBA00022958"/>
    </source>
</evidence>
<feature type="transmembrane region" description="Helical" evidence="13">
    <location>
        <begin position="431"/>
        <end position="448"/>
    </location>
</feature>
<keyword evidence="3 13" id="KW-0813">Transport</keyword>
<keyword evidence="12 13" id="KW-0472">Membrane</keyword>
<evidence type="ECO:0000256" key="1">
    <source>
        <dbReference type="ARBA" id="ARBA00004141"/>
    </source>
</evidence>
<comment type="catalytic activity">
    <reaction evidence="13">
        <text>K(+)(in) + H(+)(in) = K(+)(out) + H(+)(out)</text>
        <dbReference type="Rhea" id="RHEA:28490"/>
        <dbReference type="ChEBI" id="CHEBI:15378"/>
        <dbReference type="ChEBI" id="CHEBI:29103"/>
    </reaction>
</comment>
<comment type="caution">
    <text evidence="16">The sequence shown here is derived from an EMBL/GenBank/DDBJ whole genome shotgun (WGS) entry which is preliminary data.</text>
</comment>
<comment type="subcellular location">
    <subcellularLocation>
        <location evidence="13">Cell membrane</location>
        <topology evidence="13">Multi-pass membrane protein</topology>
    </subcellularLocation>
    <subcellularLocation>
        <location evidence="1">Membrane</location>
        <topology evidence="1">Multi-pass membrane protein</topology>
    </subcellularLocation>
</comment>
<organism evidence="16 17">
    <name type="scientific">Rhizobium aquaticum</name>
    <dbReference type="NCBI Taxonomy" id="1549636"/>
    <lineage>
        <taxon>Bacteria</taxon>
        <taxon>Pseudomonadati</taxon>
        <taxon>Pseudomonadota</taxon>
        <taxon>Alphaproteobacteria</taxon>
        <taxon>Hyphomicrobiales</taxon>
        <taxon>Rhizobiaceae</taxon>
        <taxon>Rhizobium/Agrobacterium group</taxon>
        <taxon>Rhizobium</taxon>
    </lineage>
</organism>
<keyword evidence="4 13" id="KW-1003">Cell membrane</keyword>
<comment type="function">
    <text evidence="13">Transport of potassium into the cell. Likely operates as a K(+):H(+) symporter.</text>
</comment>
<dbReference type="PANTHER" id="PTHR30540">
    <property type="entry name" value="OSMOTIC STRESS POTASSIUM TRANSPORTER"/>
    <property type="match status" value="1"/>
</dbReference>
<feature type="domain" description="K+ potassium transporter C-terminal" evidence="15">
    <location>
        <begin position="485"/>
        <end position="633"/>
    </location>
</feature>
<dbReference type="RefSeq" id="WP_354557696.1">
    <property type="nucleotide sequence ID" value="NZ_JBEPMB010000006.1"/>
</dbReference>
<evidence type="ECO:0000256" key="8">
    <source>
        <dbReference type="ARBA" id="ARBA00022847"/>
    </source>
</evidence>
<comment type="similarity">
    <text evidence="2 13">Belongs to the HAK/KUP transporter (TC 2.A.72) family.</text>
</comment>
<protein>
    <recommendedName>
        <fullName evidence="13">Probable potassium transport system protein Kup</fullName>
    </recommendedName>
</protein>
<keyword evidence="7 13" id="KW-0812">Transmembrane</keyword>
<evidence type="ECO:0000256" key="12">
    <source>
        <dbReference type="ARBA" id="ARBA00023136"/>
    </source>
</evidence>
<evidence type="ECO:0000256" key="5">
    <source>
        <dbReference type="ARBA" id="ARBA00022519"/>
    </source>
</evidence>
<keyword evidence="10 13" id="KW-1133">Transmembrane helix</keyword>
<feature type="transmembrane region" description="Helical" evidence="13">
    <location>
        <begin position="403"/>
        <end position="425"/>
    </location>
</feature>
<feature type="transmembrane region" description="Helical" evidence="13">
    <location>
        <begin position="220"/>
        <end position="241"/>
    </location>
</feature>
<keyword evidence="9 13" id="KW-0630">Potassium</keyword>
<keyword evidence="17" id="KW-1185">Reference proteome</keyword>
<keyword evidence="5" id="KW-0997">Cell inner membrane</keyword>
<feature type="transmembrane region" description="Helical" evidence="13">
    <location>
        <begin position="172"/>
        <end position="197"/>
    </location>
</feature>
<evidence type="ECO:0000256" key="3">
    <source>
        <dbReference type="ARBA" id="ARBA00022448"/>
    </source>
</evidence>
<feature type="transmembrane region" description="Helical" evidence="13">
    <location>
        <begin position="253"/>
        <end position="275"/>
    </location>
</feature>
<evidence type="ECO:0000256" key="7">
    <source>
        <dbReference type="ARBA" id="ARBA00022692"/>
    </source>
</evidence>
<dbReference type="Proteomes" id="UP001549047">
    <property type="component" value="Unassembled WGS sequence"/>
</dbReference>